<dbReference type="EMBL" id="MT142405">
    <property type="protein sequence ID" value="QJA80077.1"/>
    <property type="molecule type" value="Genomic_DNA"/>
</dbReference>
<reference evidence="2" key="1">
    <citation type="submission" date="2020-03" db="EMBL/GenBank/DDBJ databases">
        <title>The deep terrestrial virosphere.</title>
        <authorList>
            <person name="Holmfeldt K."/>
            <person name="Nilsson E."/>
            <person name="Simone D."/>
            <person name="Lopez-Fernandez M."/>
            <person name="Wu X."/>
            <person name="de Brujin I."/>
            <person name="Lundin D."/>
            <person name="Andersson A."/>
            <person name="Bertilsson S."/>
            <person name="Dopson M."/>
        </authorList>
    </citation>
    <scope>NUCLEOTIDE SEQUENCE</scope>
    <source>
        <strain evidence="2">MM415A00784</strain>
        <strain evidence="1">MM415B01056</strain>
        <strain evidence="3">TM448B04534</strain>
    </source>
</reference>
<evidence type="ECO:0000313" key="2">
    <source>
        <dbReference type="EMBL" id="QJA80077.1"/>
    </source>
</evidence>
<protein>
    <submittedName>
        <fullName evidence="2">Uncharacterized protein</fullName>
    </submittedName>
</protein>
<accession>A0A6M3KDR2</accession>
<name>A0A6M3KDR2_9ZZZZ</name>
<organism evidence="2">
    <name type="scientific">viral metagenome</name>
    <dbReference type="NCBI Taxonomy" id="1070528"/>
    <lineage>
        <taxon>unclassified sequences</taxon>
        <taxon>metagenomes</taxon>
        <taxon>organismal metagenomes</taxon>
    </lineage>
</organism>
<sequence length="67" mass="7909">MRIINENEPTEMDNELEERLYSAKNMIDLALLAFYTNSHYLIPTAIEDTFYKLQKLVDDYCVTEEGE</sequence>
<dbReference type="EMBL" id="MT141420">
    <property type="protein sequence ID" value="QJA60784.1"/>
    <property type="molecule type" value="Genomic_DNA"/>
</dbReference>
<dbReference type="AlphaFoldDB" id="A0A6M3KDR2"/>
<gene>
    <name evidence="2" type="ORF">MM415A00784_0023</name>
    <name evidence="1" type="ORF">MM415B01056_0028</name>
    <name evidence="3" type="ORF">TM448B04534_0005</name>
</gene>
<evidence type="ECO:0000313" key="1">
    <source>
        <dbReference type="EMBL" id="QJA60784.1"/>
    </source>
</evidence>
<proteinExistence type="predicted"/>
<evidence type="ECO:0000313" key="3">
    <source>
        <dbReference type="EMBL" id="QJI03439.1"/>
    </source>
</evidence>
<dbReference type="EMBL" id="MT145088">
    <property type="protein sequence ID" value="QJI03439.1"/>
    <property type="molecule type" value="Genomic_DNA"/>
</dbReference>